<feature type="region of interest" description="Disordered" evidence="2">
    <location>
        <begin position="175"/>
        <end position="257"/>
    </location>
</feature>
<reference evidence="3 4" key="1">
    <citation type="submission" date="2024-03" db="EMBL/GenBank/DDBJ databases">
        <title>Complete genome sequence of the green alga Chloropicon roscoffensis RCC1871.</title>
        <authorList>
            <person name="Lemieux C."/>
            <person name="Pombert J.-F."/>
            <person name="Otis C."/>
            <person name="Turmel M."/>
        </authorList>
    </citation>
    <scope>NUCLEOTIDE SEQUENCE [LARGE SCALE GENOMIC DNA]</scope>
    <source>
        <strain evidence="3 4">RCC1871</strain>
    </source>
</reference>
<sequence length="432" mass="45799">MSTQSTALRKRGAQAPGSGTTGWGSGRKLGARRLQDITNKPSGDAGNGKGKKPGRRTSSGKGGNRHRGSGDGWGDAWDAWTDSATKTLEGVTKLVTEDGKPDLHGRGNGTIVHNGTVISSSRSSANKATSVSRDITALRSQGFKAFSQITKAANSFAQAIEETIDDVAKDFSRSFVPPGDSSRSRPVAASAAPSFSSPAGVGRAGPSEATRLGGISPPQGTFVALHAQTLRTPPKPKETMDKLSASTSGVDAGAGGKMASTSAVDYLGQLWTKDLGDILTSGLSGVGSGSSSSLARQPSPENKEILHRLHTKALEKEKEAEETRLKAKKLHARNTKLETKISEFKTAWDALKRENDVLKTRAEESLHVEDAAQQQLGTQLQILLEEKMKLQRENQRLLTENSGLQELLSYAIPGDGDEVQEACEGSYPQGKW</sequence>
<accession>A0AAX4NXZ7</accession>
<proteinExistence type="predicted"/>
<organism evidence="3 4">
    <name type="scientific">Chloropicon roscoffensis</name>
    <dbReference type="NCBI Taxonomy" id="1461544"/>
    <lineage>
        <taxon>Eukaryota</taxon>
        <taxon>Viridiplantae</taxon>
        <taxon>Chlorophyta</taxon>
        <taxon>Chloropicophyceae</taxon>
        <taxon>Chloropicales</taxon>
        <taxon>Chloropicaceae</taxon>
        <taxon>Chloropicon</taxon>
    </lineage>
</organism>
<evidence type="ECO:0000313" key="4">
    <source>
        <dbReference type="Proteomes" id="UP001472866"/>
    </source>
</evidence>
<name>A0AAX4NXZ7_9CHLO</name>
<evidence type="ECO:0000313" key="3">
    <source>
        <dbReference type="EMBL" id="WZN58494.1"/>
    </source>
</evidence>
<gene>
    <name evidence="3" type="ORF">HKI87_01g00160</name>
</gene>
<dbReference type="AlphaFoldDB" id="A0AAX4NXZ7"/>
<keyword evidence="1" id="KW-0175">Coiled coil</keyword>
<evidence type="ECO:0000256" key="1">
    <source>
        <dbReference type="SAM" id="Coils"/>
    </source>
</evidence>
<keyword evidence="4" id="KW-1185">Reference proteome</keyword>
<feature type="coiled-coil region" evidence="1">
    <location>
        <begin position="313"/>
        <end position="340"/>
    </location>
</feature>
<feature type="region of interest" description="Disordered" evidence="2">
    <location>
        <begin position="1"/>
        <end position="77"/>
    </location>
</feature>
<feature type="compositionally biased region" description="Low complexity" evidence="2">
    <location>
        <begin position="119"/>
        <end position="132"/>
    </location>
</feature>
<feature type="region of interest" description="Disordered" evidence="2">
    <location>
        <begin position="97"/>
        <end position="132"/>
    </location>
</feature>
<dbReference type="EMBL" id="CP151501">
    <property type="protein sequence ID" value="WZN58494.1"/>
    <property type="molecule type" value="Genomic_DNA"/>
</dbReference>
<protein>
    <submittedName>
        <fullName evidence="3">Uncharacterized protein</fullName>
    </submittedName>
</protein>
<dbReference type="Proteomes" id="UP001472866">
    <property type="component" value="Chromosome 01"/>
</dbReference>
<feature type="compositionally biased region" description="Low complexity" evidence="2">
    <location>
        <begin position="184"/>
        <end position="199"/>
    </location>
</feature>
<feature type="coiled-coil region" evidence="1">
    <location>
        <begin position="373"/>
        <end position="407"/>
    </location>
</feature>
<evidence type="ECO:0000256" key="2">
    <source>
        <dbReference type="SAM" id="MobiDB-lite"/>
    </source>
</evidence>